<sequence>MPMGISLRQQVTVYPPDSDDPNNPTPDSDPFKLRCRFQEGTEVVSDQHGREVVSSAQIFLDKFANVSAASEYEYVDETGAARRYTTVTTARKRWLNGKTILTVVYVK</sequence>
<evidence type="ECO:0000313" key="3">
    <source>
        <dbReference type="Proteomes" id="UP000640274"/>
    </source>
</evidence>
<dbReference type="RefSeq" id="WP_199021752.1">
    <property type="nucleotide sequence ID" value="NZ_JAELUP010000117.1"/>
</dbReference>
<comment type="caution">
    <text evidence="2">The sequence shown here is derived from an EMBL/GenBank/DDBJ whole genome shotgun (WGS) entry which is preliminary data.</text>
</comment>
<organism evidence="2 3">
    <name type="scientific">Paenibacillus roseus</name>
    <dbReference type="NCBI Taxonomy" id="2798579"/>
    <lineage>
        <taxon>Bacteria</taxon>
        <taxon>Bacillati</taxon>
        <taxon>Bacillota</taxon>
        <taxon>Bacilli</taxon>
        <taxon>Bacillales</taxon>
        <taxon>Paenibacillaceae</taxon>
        <taxon>Paenibacillus</taxon>
    </lineage>
</organism>
<feature type="region of interest" description="Disordered" evidence="1">
    <location>
        <begin position="1"/>
        <end position="32"/>
    </location>
</feature>
<proteinExistence type="predicted"/>
<evidence type="ECO:0000256" key="1">
    <source>
        <dbReference type="SAM" id="MobiDB-lite"/>
    </source>
</evidence>
<dbReference type="AlphaFoldDB" id="A0A934MN70"/>
<accession>A0A934MN70</accession>
<dbReference type="EMBL" id="JAELUP010000117">
    <property type="protein sequence ID" value="MBJ6364150.1"/>
    <property type="molecule type" value="Genomic_DNA"/>
</dbReference>
<dbReference type="Proteomes" id="UP000640274">
    <property type="component" value="Unassembled WGS sequence"/>
</dbReference>
<protein>
    <submittedName>
        <fullName evidence="2">Uncharacterized protein</fullName>
    </submittedName>
</protein>
<reference evidence="2" key="1">
    <citation type="submission" date="2020-12" db="EMBL/GenBank/DDBJ databases">
        <authorList>
            <person name="Huq M.A."/>
        </authorList>
    </citation>
    <scope>NUCLEOTIDE SEQUENCE</scope>
    <source>
        <strain evidence="2">MAHUQ-46</strain>
    </source>
</reference>
<name>A0A934MN70_9BACL</name>
<keyword evidence="3" id="KW-1185">Reference proteome</keyword>
<evidence type="ECO:0000313" key="2">
    <source>
        <dbReference type="EMBL" id="MBJ6364150.1"/>
    </source>
</evidence>
<gene>
    <name evidence="2" type="ORF">JFN88_23320</name>
</gene>